<gene>
    <name evidence="1" type="ORF">SAMN05421737_10779</name>
</gene>
<evidence type="ECO:0000313" key="1">
    <source>
        <dbReference type="EMBL" id="SDC32091.1"/>
    </source>
</evidence>
<protein>
    <submittedName>
        <fullName evidence="1">Uncharacterized protein</fullName>
    </submittedName>
</protein>
<dbReference type="RefSeq" id="WP_090775902.1">
    <property type="nucleotide sequence ID" value="NZ_FMYM01000007.1"/>
</dbReference>
<proteinExistence type="predicted"/>
<organism evidence="1 2">
    <name type="scientific">Shouchella lonarensis</name>
    <dbReference type="NCBI Taxonomy" id="1464122"/>
    <lineage>
        <taxon>Bacteria</taxon>
        <taxon>Bacillati</taxon>
        <taxon>Bacillota</taxon>
        <taxon>Bacilli</taxon>
        <taxon>Bacillales</taxon>
        <taxon>Bacillaceae</taxon>
        <taxon>Shouchella</taxon>
    </lineage>
</organism>
<reference evidence="2" key="1">
    <citation type="submission" date="2016-09" db="EMBL/GenBank/DDBJ databases">
        <authorList>
            <person name="Varghese N."/>
            <person name="Submissions S."/>
        </authorList>
    </citation>
    <scope>NUCLEOTIDE SEQUENCE [LARGE SCALE GENOMIC DNA]</scope>
    <source>
        <strain evidence="2">25nlg</strain>
    </source>
</reference>
<name>A0A1G6KMQ0_9BACI</name>
<dbReference type="Pfam" id="PF11116">
    <property type="entry name" value="DUF2624"/>
    <property type="match status" value="1"/>
</dbReference>
<dbReference type="EMBL" id="FMYM01000007">
    <property type="protein sequence ID" value="SDC32091.1"/>
    <property type="molecule type" value="Genomic_DNA"/>
</dbReference>
<dbReference type="OrthoDB" id="2969753at2"/>
<dbReference type="AlphaFoldDB" id="A0A1G6KMQ0"/>
<keyword evidence="2" id="KW-1185">Reference proteome</keyword>
<dbReference type="InterPro" id="IPR020277">
    <property type="entry name" value="DUF2624"/>
</dbReference>
<sequence length="88" mass="10046">MNIIMQQLANKKINSLTESELISLAQDNGYTLDLMQAKSILRIVHAQKVDVGNKAQIHHIIHRLKTETDPRIAHIVSELFQQYGHYLG</sequence>
<evidence type="ECO:0000313" key="2">
    <source>
        <dbReference type="Proteomes" id="UP000242662"/>
    </source>
</evidence>
<accession>A0A1G6KMQ0</accession>
<dbReference type="Proteomes" id="UP000242662">
    <property type="component" value="Unassembled WGS sequence"/>
</dbReference>